<dbReference type="InterPro" id="IPR001173">
    <property type="entry name" value="Glyco_trans_2-like"/>
</dbReference>
<evidence type="ECO:0000256" key="2">
    <source>
        <dbReference type="ARBA" id="ARBA00022679"/>
    </source>
</evidence>
<evidence type="ECO:0000256" key="1">
    <source>
        <dbReference type="ARBA" id="ARBA00022676"/>
    </source>
</evidence>
<dbReference type="PATRIC" id="fig|1423727.3.peg.1274"/>
<evidence type="ECO:0000259" key="3">
    <source>
        <dbReference type="Pfam" id="PF00535"/>
    </source>
</evidence>
<dbReference type="CDD" id="cd00761">
    <property type="entry name" value="Glyco_tranf_GTA_type"/>
    <property type="match status" value="1"/>
</dbReference>
<accession>A0A0R2AXK4</accession>
<dbReference type="RefSeq" id="WP_057894551.1">
    <property type="nucleotide sequence ID" value="NZ_AYZQ01000003.1"/>
</dbReference>
<dbReference type="PANTHER" id="PTHR22916">
    <property type="entry name" value="GLYCOSYLTRANSFERASE"/>
    <property type="match status" value="1"/>
</dbReference>
<proteinExistence type="predicted"/>
<dbReference type="InterPro" id="IPR029044">
    <property type="entry name" value="Nucleotide-diphossugar_trans"/>
</dbReference>
<dbReference type="EMBL" id="AYZQ01000003">
    <property type="protein sequence ID" value="KRM71599.1"/>
    <property type="molecule type" value="Genomic_DNA"/>
</dbReference>
<protein>
    <submittedName>
        <fullName evidence="4">Glycosyltransferase-like protein</fullName>
    </submittedName>
</protein>
<dbReference type="Proteomes" id="UP000051672">
    <property type="component" value="Unassembled WGS sequence"/>
</dbReference>
<keyword evidence="1" id="KW-0328">Glycosyltransferase</keyword>
<sequence>MQPLVSVIVPIYNLSPYLPRGLKSLTQQTYNNIELILIDDASTDTSASVMAEFAAQDARVKPIYLTKNGGVSAARNAGLEVATGELLAFMDGDDWVEPDFIDALVKTMNHRNCDLVVSPFFSDNPEPNAVPARSQMDKVLTRSAFIRGMLMPVGRVRGYLWNKMYRRDLVEQAHLRFDETVSIMEDELFTVQYALMTDRFFYFGKPAYHHVIRLDSATQSLGVIGAVPQQISALVRIQKMIANQAKVDAEPEKDEPVIKVER</sequence>
<dbReference type="SUPFAM" id="SSF53448">
    <property type="entry name" value="Nucleotide-diphospho-sugar transferases"/>
    <property type="match status" value="1"/>
</dbReference>
<keyword evidence="5" id="KW-1185">Reference proteome</keyword>
<name>A0A0R2AXK4_9LACO</name>
<organism evidence="4 5">
    <name type="scientific">Lacticaseibacillus brantae DSM 23927</name>
    <dbReference type="NCBI Taxonomy" id="1423727"/>
    <lineage>
        <taxon>Bacteria</taxon>
        <taxon>Bacillati</taxon>
        <taxon>Bacillota</taxon>
        <taxon>Bacilli</taxon>
        <taxon>Lactobacillales</taxon>
        <taxon>Lactobacillaceae</taxon>
        <taxon>Lacticaseibacillus</taxon>
    </lineage>
</organism>
<gene>
    <name evidence="4" type="ORF">FC34_GL001253</name>
</gene>
<feature type="domain" description="Glycosyltransferase 2-like" evidence="3">
    <location>
        <begin position="6"/>
        <end position="170"/>
    </location>
</feature>
<dbReference type="Gene3D" id="3.90.550.10">
    <property type="entry name" value="Spore Coat Polysaccharide Biosynthesis Protein SpsA, Chain A"/>
    <property type="match status" value="1"/>
</dbReference>
<evidence type="ECO:0000313" key="4">
    <source>
        <dbReference type="EMBL" id="KRM71599.1"/>
    </source>
</evidence>
<reference evidence="4 5" key="1">
    <citation type="journal article" date="2015" name="Genome Announc.">
        <title>Expanding the biotechnology potential of lactobacilli through comparative genomics of 213 strains and associated genera.</title>
        <authorList>
            <person name="Sun Z."/>
            <person name="Harris H.M."/>
            <person name="McCann A."/>
            <person name="Guo C."/>
            <person name="Argimon S."/>
            <person name="Zhang W."/>
            <person name="Yang X."/>
            <person name="Jeffery I.B."/>
            <person name="Cooney J.C."/>
            <person name="Kagawa T.F."/>
            <person name="Liu W."/>
            <person name="Song Y."/>
            <person name="Salvetti E."/>
            <person name="Wrobel A."/>
            <person name="Rasinkangas P."/>
            <person name="Parkhill J."/>
            <person name="Rea M.C."/>
            <person name="O'Sullivan O."/>
            <person name="Ritari J."/>
            <person name="Douillard F.P."/>
            <person name="Paul Ross R."/>
            <person name="Yang R."/>
            <person name="Briner A.E."/>
            <person name="Felis G.E."/>
            <person name="de Vos W.M."/>
            <person name="Barrangou R."/>
            <person name="Klaenhammer T.R."/>
            <person name="Caufield P.W."/>
            <person name="Cui Y."/>
            <person name="Zhang H."/>
            <person name="O'Toole P.W."/>
        </authorList>
    </citation>
    <scope>NUCLEOTIDE SEQUENCE [LARGE SCALE GENOMIC DNA]</scope>
    <source>
        <strain evidence="4 5">DSM 23927</strain>
    </source>
</reference>
<dbReference type="STRING" id="1423727.FC34_GL001253"/>
<dbReference type="PANTHER" id="PTHR22916:SF51">
    <property type="entry name" value="GLYCOSYLTRANSFERASE EPSH-RELATED"/>
    <property type="match status" value="1"/>
</dbReference>
<dbReference type="AlphaFoldDB" id="A0A0R2AXK4"/>
<dbReference type="GO" id="GO:0016757">
    <property type="term" value="F:glycosyltransferase activity"/>
    <property type="evidence" value="ECO:0007669"/>
    <property type="project" value="UniProtKB-KW"/>
</dbReference>
<dbReference type="OrthoDB" id="396512at2"/>
<dbReference type="Pfam" id="PF00535">
    <property type="entry name" value="Glycos_transf_2"/>
    <property type="match status" value="1"/>
</dbReference>
<comment type="caution">
    <text evidence="4">The sequence shown here is derived from an EMBL/GenBank/DDBJ whole genome shotgun (WGS) entry which is preliminary data.</text>
</comment>
<evidence type="ECO:0000313" key="5">
    <source>
        <dbReference type="Proteomes" id="UP000051672"/>
    </source>
</evidence>
<keyword evidence="2 4" id="KW-0808">Transferase</keyword>